<gene>
    <name evidence="1" type="ORF">NEOCIP111885_00519</name>
</gene>
<organism evidence="1 2">
    <name type="scientific">Pseudoneobacillus rhizosphaerae</name>
    <dbReference type="NCBI Taxonomy" id="2880968"/>
    <lineage>
        <taxon>Bacteria</taxon>
        <taxon>Bacillati</taxon>
        <taxon>Bacillota</taxon>
        <taxon>Bacilli</taxon>
        <taxon>Bacillales</taxon>
        <taxon>Bacillaceae</taxon>
        <taxon>Pseudoneobacillus</taxon>
    </lineage>
</organism>
<evidence type="ECO:0000313" key="2">
    <source>
        <dbReference type="Proteomes" id="UP000789845"/>
    </source>
</evidence>
<dbReference type="RefSeq" id="WP_230495116.1">
    <property type="nucleotide sequence ID" value="NZ_CAKJTG010000003.1"/>
</dbReference>
<dbReference type="EMBL" id="CAKJTG010000003">
    <property type="protein sequence ID" value="CAG9606831.1"/>
    <property type="molecule type" value="Genomic_DNA"/>
</dbReference>
<proteinExistence type="predicted"/>
<dbReference type="AlphaFoldDB" id="A0A9C7G6B6"/>
<dbReference type="Proteomes" id="UP000789845">
    <property type="component" value="Unassembled WGS sequence"/>
</dbReference>
<accession>A0A9C7G6B6</accession>
<comment type="caution">
    <text evidence="1">The sequence shown here is derived from an EMBL/GenBank/DDBJ whole genome shotgun (WGS) entry which is preliminary data.</text>
</comment>
<protein>
    <recommendedName>
        <fullName evidence="3">FbpB family small basic protein</fullName>
    </recommendedName>
</protein>
<keyword evidence="2" id="KW-1185">Reference proteome</keyword>
<name>A0A9C7G6B6_9BACI</name>
<evidence type="ECO:0000313" key="1">
    <source>
        <dbReference type="EMBL" id="CAG9606831.1"/>
    </source>
</evidence>
<dbReference type="InterPro" id="IPR025004">
    <property type="entry name" value="SenN/SenS"/>
</dbReference>
<reference evidence="1" key="1">
    <citation type="submission" date="2021-10" db="EMBL/GenBank/DDBJ databases">
        <authorList>
            <person name="Criscuolo A."/>
        </authorList>
    </citation>
    <scope>NUCLEOTIDE SEQUENCE</scope>
    <source>
        <strain evidence="1">CIP111885</strain>
    </source>
</reference>
<dbReference type="Pfam" id="PF13040">
    <property type="entry name" value="Fur_reg_FbpB"/>
    <property type="match status" value="1"/>
</dbReference>
<evidence type="ECO:0008006" key="3">
    <source>
        <dbReference type="Google" id="ProtNLM"/>
    </source>
</evidence>
<sequence length="44" mass="5425">MRKRKLSFKELILENKQEIIRDTKAIERIEIKIDNKHYNKLQIS</sequence>